<dbReference type="Proteomes" id="UP000885148">
    <property type="component" value="Unassembled WGS sequence"/>
</dbReference>
<evidence type="ECO:0000313" key="9">
    <source>
        <dbReference type="EMBL" id="QLV33433.1"/>
    </source>
</evidence>
<proteinExistence type="predicted"/>
<dbReference type="Proteomes" id="UP001169574">
    <property type="component" value="Unassembled WGS sequence"/>
</dbReference>
<geneLocation type="plasmid" evidence="12">
    <name>prhbstw-00398_2</name>
</geneLocation>
<protein>
    <submittedName>
        <fullName evidence="6">Uncharacterized protein</fullName>
    </submittedName>
</protein>
<evidence type="ECO:0000313" key="7">
    <source>
        <dbReference type="EMBL" id="OYR01885.1"/>
    </source>
</evidence>
<organism evidence="6 10">
    <name type="scientific">Citrobacter freundii</name>
    <dbReference type="NCBI Taxonomy" id="546"/>
    <lineage>
        <taxon>Bacteria</taxon>
        <taxon>Pseudomonadati</taxon>
        <taxon>Pseudomonadota</taxon>
        <taxon>Gammaproteobacteria</taxon>
        <taxon>Enterobacterales</taxon>
        <taxon>Enterobacteriaceae</taxon>
        <taxon>Citrobacter</taxon>
        <taxon>Citrobacter freundii complex</taxon>
    </lineage>
</organism>
<reference evidence="5" key="4">
    <citation type="journal article" date="2018" name="Genome Biol.">
        <title>SKESA: strategic k-mer extension for scrupulous assemblies.</title>
        <authorList>
            <person name="Souvorov A."/>
            <person name="Agarwala R."/>
            <person name="Lipman D.J."/>
        </authorList>
    </citation>
    <scope>NUCLEOTIDE SEQUENCE</scope>
    <source>
        <strain evidence="5">91871</strain>
    </source>
</reference>
<evidence type="ECO:0000313" key="3">
    <source>
        <dbReference type="EMBL" id="EMM7460891.1"/>
    </source>
</evidence>
<dbReference type="EMBL" id="LJEB01000159">
    <property type="protein sequence ID" value="KPR48428.1"/>
    <property type="molecule type" value="Genomic_DNA"/>
</dbReference>
<reference evidence="6 10" key="2">
    <citation type="journal article" date="2017" name="PLoS ONE">
        <title>Genomic and phenotypic characterisation of fluoroquinolone resistance mechanisms in Enterobacteriaceae in Durban, South Africa.</title>
        <authorList>
            <person name="Osei Sekyere J."/>
            <person name="Amoako D.G."/>
        </authorList>
    </citation>
    <scope>NUCLEOTIDE SEQUENCE [LARGE SCALE GENOMIC DNA]</scope>
    <source>
        <strain evidence="6 10">ST62:944112508</strain>
    </source>
</reference>
<dbReference type="EMBL" id="CP056574">
    <property type="protein sequence ID" value="QLV33433.1"/>
    <property type="molecule type" value="Genomic_DNA"/>
</dbReference>
<evidence type="ECO:0000313" key="10">
    <source>
        <dbReference type="Proteomes" id="UP000050520"/>
    </source>
</evidence>
<reference evidence="8" key="6">
    <citation type="journal article" date="2021" name="Microb. Genom.">
        <title>A genomic epidemiological study shows that prevalence of antimicrobial resistance in Enterobacterales is associated with the livestock host, as well as antimicrobial usage.</title>
        <authorList>
            <person name="AbuOun M."/>
            <person name="Jones H."/>
            <person name="Stubberfield E."/>
            <person name="Gilson D."/>
            <person name="Shaw L.P."/>
            <person name="Hubbard A.T.M."/>
            <person name="Chau K.K."/>
            <person name="Sebra R."/>
            <person name="Peto T.E.A."/>
            <person name="Crook D.W."/>
            <person name="Read D.S."/>
            <person name="Gweon H.S."/>
            <person name="Walker A.S."/>
            <person name="Stoesser N."/>
            <person name="Smith R.P."/>
            <person name="Anjum M.F."/>
            <person name="On Behalf Of The Rehab Consortium."/>
        </authorList>
    </citation>
    <scope>NUCLEOTIDE SEQUENCE</scope>
    <source>
        <strain evidence="9">RHBSTW-00370</strain>
        <strain evidence="8">RHBSTW-00398</strain>
    </source>
</reference>
<evidence type="ECO:0000313" key="11">
    <source>
        <dbReference type="Proteomes" id="UP000215827"/>
    </source>
</evidence>
<reference evidence="5" key="7">
    <citation type="submission" date="2021-07" db="EMBL/GenBank/DDBJ databases">
        <authorList>
            <consortium name="NCBI Pathogen Detection Project"/>
        </authorList>
    </citation>
    <scope>NUCLEOTIDE SEQUENCE</scope>
    <source>
        <strain evidence="5">91871</strain>
    </source>
</reference>
<geneLocation type="plasmid" evidence="8">
    <name>pRHBSTW-00398_2</name>
</geneLocation>
<reference evidence="7 11" key="3">
    <citation type="submission" date="2017-04" db="EMBL/GenBank/DDBJ databases">
        <title>Emergence of KPC-2-producing Citrobacter isolates from sediments of a Chinese river.</title>
        <authorList>
            <person name="Zheng B."/>
        </authorList>
    </citation>
    <scope>NUCLEOTIDE SEQUENCE [LARGE SCALE GENOMIC DNA]</scope>
    <source>
        <strain evidence="7 11">C191</strain>
    </source>
</reference>
<evidence type="ECO:0000313" key="1">
    <source>
        <dbReference type="EMBL" id="EHT9938918.1"/>
    </source>
</evidence>
<dbReference type="Proteomes" id="UP000050520">
    <property type="component" value="Unassembled WGS sequence"/>
</dbReference>
<evidence type="ECO:0000313" key="5">
    <source>
        <dbReference type="EMBL" id="HBH7045115.1"/>
    </source>
</evidence>
<dbReference type="EMBL" id="ABBJDF010000010">
    <property type="protein sequence ID" value="EHT9938918.1"/>
    <property type="molecule type" value="Genomic_DNA"/>
</dbReference>
<dbReference type="EMBL" id="DAESCB010000037">
    <property type="protein sequence ID" value="HBH7045115.1"/>
    <property type="molecule type" value="Genomic_DNA"/>
</dbReference>
<reference evidence="2" key="8">
    <citation type="submission" date="2023-05" db="EMBL/GenBank/DDBJ databases">
        <authorList>
            <consortium name="Clinical and Environmental Microbiology Branch: Whole genome sequencing antimicrobial resistance pathogens in the healthcare setting"/>
        </authorList>
    </citation>
    <scope>NUCLEOTIDE SEQUENCE</scope>
    <source>
        <strain evidence="1">2021DK-00049</strain>
        <strain evidence="4">2023GN-00102</strain>
        <strain evidence="2">2023GN-00287</strain>
        <strain evidence="3">Whole organism</strain>
    </source>
</reference>
<geneLocation type="plasmid" evidence="9">
    <name>pRHBSTW-00370_2</name>
</geneLocation>
<keyword evidence="8" id="KW-0614">Plasmid</keyword>
<accession>A0A0P8HSV6</accession>
<evidence type="ECO:0000313" key="12">
    <source>
        <dbReference type="Proteomes" id="UP000510650"/>
    </source>
</evidence>
<dbReference type="EMBL" id="CP055539">
    <property type="protein sequence ID" value="QLO16797.1"/>
    <property type="molecule type" value="Genomic_DNA"/>
</dbReference>
<sequence>MSDLIAARYDEVSASEFEDDMVVIVITDEQSEDIEVISDLDDLFVNTEVVVIDGDALEVDYDNAGYFSSENSYEVSVDDMLFDNTVGEQLMDCGFFGTQS</sequence>
<evidence type="ECO:0000313" key="13">
    <source>
        <dbReference type="Proteomes" id="UP000512222"/>
    </source>
</evidence>
<dbReference type="Proteomes" id="UP000512222">
    <property type="component" value="Plasmid pRHBSTW-00370_2"/>
</dbReference>
<dbReference type="Proteomes" id="UP001279522">
    <property type="component" value="Unassembled WGS sequence"/>
</dbReference>
<geneLocation type="plasmid" evidence="13">
    <name>prhbstw-00370_2</name>
</geneLocation>
<evidence type="ECO:0000313" key="4">
    <source>
        <dbReference type="EMBL" id="EMN4147673.1"/>
    </source>
</evidence>
<gene>
    <name evidence="6" type="ORF">AN672_25805</name>
    <name evidence="7" type="ORF">B9P89_18100</name>
    <name evidence="9" type="ORF">HV178_26135</name>
    <name evidence="8" type="ORF">HV183_25855</name>
    <name evidence="5" type="ORF">KV121_005286</name>
    <name evidence="1" type="ORF">KY227_001984</name>
    <name evidence="3" type="ORF">P7U51_005493</name>
    <name evidence="4" type="ORF">PQQ21_005030</name>
    <name evidence="2" type="ORF">SGX49_004954</name>
</gene>
<evidence type="ECO:0000313" key="8">
    <source>
        <dbReference type="EMBL" id="QLO16797.1"/>
    </source>
</evidence>
<dbReference type="EMBL" id="ABLGCN030000034">
    <property type="protein sequence ID" value="EMM7460891.1"/>
    <property type="molecule type" value="Genomic_DNA"/>
</dbReference>
<dbReference type="AlphaFoldDB" id="A0A0P8HSV6"/>
<dbReference type="Proteomes" id="UP000510650">
    <property type="component" value="Plasmid pRHBSTW-00398_2"/>
</dbReference>
<dbReference type="Proteomes" id="UP000215827">
    <property type="component" value="Unassembled WGS sequence"/>
</dbReference>
<evidence type="ECO:0000313" key="2">
    <source>
        <dbReference type="EMBL" id="ELV3682451.1"/>
    </source>
</evidence>
<evidence type="ECO:0000313" key="6">
    <source>
        <dbReference type="EMBL" id="KPR48428.1"/>
    </source>
</evidence>
<dbReference type="EMBL" id="ABOSXX010000044">
    <property type="protein sequence ID" value="ELV3682451.1"/>
    <property type="molecule type" value="Genomic_DNA"/>
</dbReference>
<reference evidence="10" key="1">
    <citation type="submission" date="2015-09" db="EMBL/GenBank/DDBJ databases">
        <title>Prevalence of NDMs in South Africa.</title>
        <authorList>
            <person name="Osei Sekyere J."/>
            <person name="Govinden U."/>
            <person name="Essack S."/>
            <person name="Haldorsen B."/>
            <person name="Samuelsen O."/>
            <person name="Aasnaes B."/>
            <person name="Sundsfjord A."/>
        </authorList>
    </citation>
    <scope>NUCLEOTIDE SEQUENCE [LARGE SCALE GENOMIC DNA]</scope>
    <source>
        <strain evidence="10">ST62:944112508</strain>
    </source>
</reference>
<dbReference type="EMBL" id="NEFA01000022">
    <property type="protein sequence ID" value="OYR01885.1"/>
    <property type="molecule type" value="Genomic_DNA"/>
</dbReference>
<name>A0A0P8HSV6_CITFR</name>
<dbReference type="EMBL" id="ABKLER030000036">
    <property type="protein sequence ID" value="EMN4147673.1"/>
    <property type="molecule type" value="Genomic_DNA"/>
</dbReference>
<reference evidence="12 13" key="5">
    <citation type="submission" date="2020-06" db="EMBL/GenBank/DDBJ databases">
        <title>REHAB project genomes.</title>
        <authorList>
            <person name="Shaw L.P."/>
        </authorList>
    </citation>
    <scope>NUCLEOTIDE SEQUENCE [LARGE SCALE GENOMIC DNA]</scope>
    <source>
        <strain evidence="13">RHBSTW-00370</strain>
        <strain evidence="12">RHBSTW-00398</strain>
        <plasmid evidence="13">prhbstw-00370_2</plasmid>
        <plasmid evidence="12">prhbstw-00398_2</plasmid>
    </source>
</reference>
<dbReference type="RefSeq" id="WP_007372336.1">
    <property type="nucleotide sequence ID" value="NZ_AP026941.1"/>
</dbReference>